<name>A0A4Y9ZSB5_9AGAM</name>
<protein>
    <submittedName>
        <fullName evidence="2">Uncharacterized protein</fullName>
    </submittedName>
</protein>
<dbReference type="AlphaFoldDB" id="A0A4Y9ZSB5"/>
<evidence type="ECO:0000256" key="1">
    <source>
        <dbReference type="SAM" id="MobiDB-lite"/>
    </source>
</evidence>
<keyword evidence="3" id="KW-1185">Reference proteome</keyword>
<sequence>MLVQCILSTNAASATCQAICTNTGEIMHAAWHDSRQEELAQCLGHLVEVQGVGSKKLGGSQMAACFSLQFDASGGRPAKALYEHSAASHLHGSLADQLHVEGRELALQLAMQVQVQLDVAKKLGMMEAWLAAVGPQRAQHKAASHVGTDQGAAASECKPGQQWQVLQSCPYHAQPKQPDGAPHLAFSSAQLEH</sequence>
<feature type="region of interest" description="Disordered" evidence="1">
    <location>
        <begin position="173"/>
        <end position="193"/>
    </location>
</feature>
<accession>A0A4Y9ZSB5</accession>
<comment type="caution">
    <text evidence="2">The sequence shown here is derived from an EMBL/GenBank/DDBJ whole genome shotgun (WGS) entry which is preliminary data.</text>
</comment>
<dbReference type="Proteomes" id="UP000298061">
    <property type="component" value="Unassembled WGS sequence"/>
</dbReference>
<gene>
    <name evidence="2" type="ORF">EWM64_g7635</name>
</gene>
<proteinExistence type="predicted"/>
<evidence type="ECO:0000313" key="3">
    <source>
        <dbReference type="Proteomes" id="UP000298061"/>
    </source>
</evidence>
<organism evidence="2 3">
    <name type="scientific">Hericium alpestre</name>
    <dbReference type="NCBI Taxonomy" id="135208"/>
    <lineage>
        <taxon>Eukaryota</taxon>
        <taxon>Fungi</taxon>
        <taxon>Dikarya</taxon>
        <taxon>Basidiomycota</taxon>
        <taxon>Agaricomycotina</taxon>
        <taxon>Agaricomycetes</taxon>
        <taxon>Russulales</taxon>
        <taxon>Hericiaceae</taxon>
        <taxon>Hericium</taxon>
    </lineage>
</organism>
<evidence type="ECO:0000313" key="2">
    <source>
        <dbReference type="EMBL" id="TFY76378.1"/>
    </source>
</evidence>
<dbReference type="EMBL" id="SFCI01001224">
    <property type="protein sequence ID" value="TFY76378.1"/>
    <property type="molecule type" value="Genomic_DNA"/>
</dbReference>
<reference evidence="2 3" key="1">
    <citation type="submission" date="2019-02" db="EMBL/GenBank/DDBJ databases">
        <title>Genome sequencing of the rare red list fungi Hericium alpestre (H. flagellum).</title>
        <authorList>
            <person name="Buettner E."/>
            <person name="Kellner H."/>
        </authorList>
    </citation>
    <scope>NUCLEOTIDE SEQUENCE [LARGE SCALE GENOMIC DNA]</scope>
    <source>
        <strain evidence="2 3">DSM 108284</strain>
    </source>
</reference>